<accession>A0ABP8QIF6</accession>
<dbReference type="EMBL" id="BAABFC010000028">
    <property type="protein sequence ID" value="GAA4503972.1"/>
    <property type="molecule type" value="Genomic_DNA"/>
</dbReference>
<protein>
    <submittedName>
        <fullName evidence="2">Glutathione S-transferase</fullName>
    </submittedName>
</protein>
<feature type="domain" description="GST N-terminal" evidence="1">
    <location>
        <begin position="1"/>
        <end position="73"/>
    </location>
</feature>
<dbReference type="InterPro" id="IPR036249">
    <property type="entry name" value="Thioredoxin-like_sf"/>
</dbReference>
<organism evidence="2 3">
    <name type="scientific">Pseudaeromonas paramecii</name>
    <dbReference type="NCBI Taxonomy" id="2138166"/>
    <lineage>
        <taxon>Bacteria</taxon>
        <taxon>Pseudomonadati</taxon>
        <taxon>Pseudomonadota</taxon>
        <taxon>Gammaproteobacteria</taxon>
        <taxon>Aeromonadales</taxon>
        <taxon>Aeromonadaceae</taxon>
        <taxon>Pseudaeromonas</taxon>
    </lineage>
</organism>
<dbReference type="PROSITE" id="PS50404">
    <property type="entry name" value="GST_NTER"/>
    <property type="match status" value="1"/>
</dbReference>
<sequence>MKLYGSFTSPFARHCRIVLLETGQACDFVETDYAASAAASPAKKVPFLEDGDLFLSDSAAIVRYLREKTGESFCASIHEYNQFCLINTALDAAINGFILQQAGLSTEQVPYLLRQRERVAAILASLEAESLPEHAPYNDAQLRLACLLEWGLLRHVLDLATYPKLMAFWQSSRHYGPLADTLPPQ</sequence>
<dbReference type="Gene3D" id="1.20.1050.10">
    <property type="match status" value="1"/>
</dbReference>
<name>A0ABP8QIF6_9GAMM</name>
<evidence type="ECO:0000313" key="2">
    <source>
        <dbReference type="EMBL" id="GAA4503972.1"/>
    </source>
</evidence>
<gene>
    <name evidence="2" type="ORF">GCM10023095_31120</name>
</gene>
<evidence type="ECO:0000313" key="3">
    <source>
        <dbReference type="Proteomes" id="UP001501321"/>
    </source>
</evidence>
<dbReference type="InterPro" id="IPR004045">
    <property type="entry name" value="Glutathione_S-Trfase_N"/>
</dbReference>
<dbReference type="RefSeq" id="WP_345014787.1">
    <property type="nucleotide sequence ID" value="NZ_BAABFC010000028.1"/>
</dbReference>
<dbReference type="Gene3D" id="3.40.30.10">
    <property type="entry name" value="Glutaredoxin"/>
    <property type="match status" value="1"/>
</dbReference>
<comment type="caution">
    <text evidence="2">The sequence shown here is derived from an EMBL/GenBank/DDBJ whole genome shotgun (WGS) entry which is preliminary data.</text>
</comment>
<proteinExistence type="predicted"/>
<dbReference type="SUPFAM" id="SSF52833">
    <property type="entry name" value="Thioredoxin-like"/>
    <property type="match status" value="1"/>
</dbReference>
<evidence type="ECO:0000259" key="1">
    <source>
        <dbReference type="PROSITE" id="PS50404"/>
    </source>
</evidence>
<dbReference type="Proteomes" id="UP001501321">
    <property type="component" value="Unassembled WGS sequence"/>
</dbReference>
<dbReference type="CDD" id="cd00570">
    <property type="entry name" value="GST_N_family"/>
    <property type="match status" value="1"/>
</dbReference>
<keyword evidence="3" id="KW-1185">Reference proteome</keyword>
<dbReference type="Pfam" id="PF13417">
    <property type="entry name" value="GST_N_3"/>
    <property type="match status" value="1"/>
</dbReference>
<reference evidence="3" key="1">
    <citation type="journal article" date="2019" name="Int. J. Syst. Evol. Microbiol.">
        <title>The Global Catalogue of Microorganisms (GCM) 10K type strain sequencing project: providing services to taxonomists for standard genome sequencing and annotation.</title>
        <authorList>
            <consortium name="The Broad Institute Genomics Platform"/>
            <consortium name="The Broad Institute Genome Sequencing Center for Infectious Disease"/>
            <person name="Wu L."/>
            <person name="Ma J."/>
        </authorList>
    </citation>
    <scope>NUCLEOTIDE SEQUENCE [LARGE SCALE GENOMIC DNA]</scope>
    <source>
        <strain evidence="3">JCM 32226</strain>
    </source>
</reference>